<evidence type="ECO:0000256" key="2">
    <source>
        <dbReference type="SAM" id="MobiDB-lite"/>
    </source>
</evidence>
<feature type="non-terminal residue" evidence="4">
    <location>
        <position position="823"/>
    </location>
</feature>
<evidence type="ECO:0000256" key="1">
    <source>
        <dbReference type="SAM" id="Coils"/>
    </source>
</evidence>
<organism evidence="4 5">
    <name type="scientific">Cichlidogyrus casuarinus</name>
    <dbReference type="NCBI Taxonomy" id="1844966"/>
    <lineage>
        <taxon>Eukaryota</taxon>
        <taxon>Metazoa</taxon>
        <taxon>Spiralia</taxon>
        <taxon>Lophotrochozoa</taxon>
        <taxon>Platyhelminthes</taxon>
        <taxon>Monogenea</taxon>
        <taxon>Monopisthocotylea</taxon>
        <taxon>Dactylogyridea</taxon>
        <taxon>Ancyrocephalidae</taxon>
        <taxon>Cichlidogyrus</taxon>
    </lineage>
</organism>
<feature type="domain" description="Nucleoprotein TPR/MLP1-2" evidence="3">
    <location>
        <begin position="408"/>
        <end position="531"/>
    </location>
</feature>
<protein>
    <recommendedName>
        <fullName evidence="3">Nucleoprotein TPR/MLP1-2 domain-containing protein</fullName>
    </recommendedName>
</protein>
<feature type="coiled-coil region" evidence="1">
    <location>
        <begin position="198"/>
        <end position="268"/>
    </location>
</feature>
<reference evidence="4 5" key="1">
    <citation type="submission" date="2024-11" db="EMBL/GenBank/DDBJ databases">
        <title>Adaptive evolution of stress response genes in parasites aligns with host niche diversity.</title>
        <authorList>
            <person name="Hahn C."/>
            <person name="Resl P."/>
        </authorList>
    </citation>
    <scope>NUCLEOTIDE SEQUENCE [LARGE SCALE GENOMIC DNA]</scope>
    <source>
        <strain evidence="4">EGGRZ-B1_66</strain>
        <tissue evidence="4">Body</tissue>
    </source>
</reference>
<dbReference type="Proteomes" id="UP001626550">
    <property type="component" value="Unassembled WGS sequence"/>
</dbReference>
<evidence type="ECO:0000313" key="5">
    <source>
        <dbReference type="Proteomes" id="UP001626550"/>
    </source>
</evidence>
<proteinExistence type="predicted"/>
<name>A0ABD2PQ18_9PLAT</name>
<evidence type="ECO:0000259" key="3">
    <source>
        <dbReference type="Pfam" id="PF07926"/>
    </source>
</evidence>
<accession>A0ABD2PQ18</accession>
<sequence length="823" mass="95303">MQMESPQKSRVSLSRPQMNTTLDTQNEMLVQSLAELQEEYRKYREDKSASDKLYTDTIESLRGELTDHRIRLSRANSQLEFTNEKLKAVETNVASYKQEISILNEMNARYSASAAATDAEMLRLREDLFRATEKQSKLEIDARKANQQLDMAKSNEDRWRREVEQIHQQSYSHQQILNQMRSIEAAMQHHESLERRKLEGHSKEYEKLLLETKEAREMDRLDRERQCAVLEENNCLLFNQVKELEEKLVDAENALAKSKQDAETERDRLLARIASATKPASESGSSVTMAHEDDVILANELLAQSKEKCLQLEQEVDRLKLKLDTSQEMQSQLKSLTENAETRLTELASENEKAMDKMRGEMDALTQKYEATAEQLDSEQQKAEISIKESREDVERSQEEITTLKANLEQQQTQMQELQLRLEAALELEAGAKERIDQNAQLAQEARTKYERVLAMHAEDLDTLSKTRVQLDESRVQMNSLHQQLEAVQCHSELRDQELLQESKRLEVERADFTLKSESLMNENATLRDQILKLSTQLVSLRKLLENRADESPNTSLTINSPSTQSDAVLEDIRTSDELLEIVNHLRHQKSLSEASAEVASKEVYRLLHKTEQLERQVATLVTELEDERSSRETSTLSNQRHEEIMSKVEQLSIMSESNRLLRQERTQLQSSLDQARDQCDKLQAELEPLNSSIKMLFSEREAAAADFKSLEEERDRWKARCSYLVETSERMDPEQYRIACKERDVLQTDLNKLKDELQASQKFSEDKLIELANLAEQKAQCEGTILSLQEEMKRVSENISERDTMLAKIRDLARKYKHDNDQ</sequence>
<dbReference type="AlphaFoldDB" id="A0ABD2PQ18"/>
<dbReference type="Pfam" id="PF07926">
    <property type="entry name" value="TPR_MLP1_2"/>
    <property type="match status" value="1"/>
</dbReference>
<comment type="caution">
    <text evidence="4">The sequence shown here is derived from an EMBL/GenBank/DDBJ whole genome shotgun (WGS) entry which is preliminary data.</text>
</comment>
<dbReference type="InterPro" id="IPR012929">
    <property type="entry name" value="Nucleoprot-TPR/MLP1-2_dom"/>
</dbReference>
<dbReference type="PANTHER" id="PTHR18898:SF2">
    <property type="entry name" value="NUCLEOPROTEIN TPR"/>
    <property type="match status" value="1"/>
</dbReference>
<feature type="region of interest" description="Disordered" evidence="2">
    <location>
        <begin position="1"/>
        <end position="20"/>
    </location>
</feature>
<dbReference type="EMBL" id="JBJKFK010005067">
    <property type="protein sequence ID" value="KAL3308546.1"/>
    <property type="molecule type" value="Genomic_DNA"/>
</dbReference>
<feature type="coiled-coil region" evidence="1">
    <location>
        <begin position="659"/>
        <end position="799"/>
    </location>
</feature>
<keyword evidence="5" id="KW-1185">Reference proteome</keyword>
<feature type="coiled-coil region" evidence="1">
    <location>
        <begin position="135"/>
        <end position="169"/>
    </location>
</feature>
<dbReference type="Gene3D" id="1.10.287.1490">
    <property type="match status" value="1"/>
</dbReference>
<evidence type="ECO:0000313" key="4">
    <source>
        <dbReference type="EMBL" id="KAL3308546.1"/>
    </source>
</evidence>
<feature type="coiled-coil region" evidence="1">
    <location>
        <begin position="295"/>
        <end position="435"/>
    </location>
</feature>
<dbReference type="GO" id="GO:0034399">
    <property type="term" value="C:nuclear periphery"/>
    <property type="evidence" value="ECO:0007669"/>
    <property type="project" value="UniProtKB-ARBA"/>
</dbReference>
<gene>
    <name evidence="4" type="ORF">Ciccas_012920</name>
</gene>
<dbReference type="GO" id="GO:0005643">
    <property type="term" value="C:nuclear pore"/>
    <property type="evidence" value="ECO:0007669"/>
    <property type="project" value="UniProtKB-ARBA"/>
</dbReference>
<dbReference type="PANTHER" id="PTHR18898">
    <property type="entry name" value="NUCLEOPROTEIN TPR-RELATED"/>
    <property type="match status" value="1"/>
</dbReference>
<keyword evidence="1" id="KW-0175">Coiled coil</keyword>